<evidence type="ECO:0000313" key="3">
    <source>
        <dbReference type="Proteomes" id="UP001642360"/>
    </source>
</evidence>
<proteinExistence type="predicted"/>
<accession>A0ABC8TAB6</accession>
<organism evidence="2 3">
    <name type="scientific">Ilex paraguariensis</name>
    <name type="common">yerba mate</name>
    <dbReference type="NCBI Taxonomy" id="185542"/>
    <lineage>
        <taxon>Eukaryota</taxon>
        <taxon>Viridiplantae</taxon>
        <taxon>Streptophyta</taxon>
        <taxon>Embryophyta</taxon>
        <taxon>Tracheophyta</taxon>
        <taxon>Spermatophyta</taxon>
        <taxon>Magnoliopsida</taxon>
        <taxon>eudicotyledons</taxon>
        <taxon>Gunneridae</taxon>
        <taxon>Pentapetalae</taxon>
        <taxon>asterids</taxon>
        <taxon>campanulids</taxon>
        <taxon>Aquifoliales</taxon>
        <taxon>Aquifoliaceae</taxon>
        <taxon>Ilex</taxon>
    </lineage>
</organism>
<feature type="region of interest" description="Disordered" evidence="1">
    <location>
        <begin position="74"/>
        <end position="100"/>
    </location>
</feature>
<evidence type="ECO:0000256" key="1">
    <source>
        <dbReference type="SAM" id="MobiDB-lite"/>
    </source>
</evidence>
<dbReference type="Proteomes" id="UP001642360">
    <property type="component" value="Unassembled WGS sequence"/>
</dbReference>
<feature type="region of interest" description="Disordered" evidence="1">
    <location>
        <begin position="147"/>
        <end position="166"/>
    </location>
</feature>
<feature type="non-terminal residue" evidence="2">
    <location>
        <position position="166"/>
    </location>
</feature>
<feature type="region of interest" description="Disordered" evidence="1">
    <location>
        <begin position="120"/>
        <end position="142"/>
    </location>
</feature>
<reference evidence="2 3" key="1">
    <citation type="submission" date="2024-02" db="EMBL/GenBank/DDBJ databases">
        <authorList>
            <person name="Vignale AGUSTIN F."/>
            <person name="Sosa J E."/>
            <person name="Modenutti C."/>
        </authorList>
    </citation>
    <scope>NUCLEOTIDE SEQUENCE [LARGE SCALE GENOMIC DNA]</scope>
</reference>
<dbReference type="AlphaFoldDB" id="A0ABC8TAB6"/>
<comment type="caution">
    <text evidence="2">The sequence shown here is derived from an EMBL/GenBank/DDBJ whole genome shotgun (WGS) entry which is preliminary data.</text>
</comment>
<name>A0ABC8TAB6_9AQUA</name>
<evidence type="ECO:0000313" key="2">
    <source>
        <dbReference type="EMBL" id="CAK9164424.1"/>
    </source>
</evidence>
<keyword evidence="3" id="KW-1185">Reference proteome</keyword>
<sequence>MTNEGSNHGVVALIQGEMEDEVDANVEMLGTSVVADRASMVLSDVGAAMVEEQVVMDHDGQVALCNGQATHVLGEQGGTKERTRRWTGQPSRHYTERSRSAQFRVMGQRCGQRKVLASGVLGSPLGEGKEREEEPLGAASMRRTARRVVQALGNHGDSLGKPEVAL</sequence>
<protein>
    <submittedName>
        <fullName evidence="2">Uncharacterized protein</fullName>
    </submittedName>
</protein>
<gene>
    <name evidence="2" type="ORF">ILEXP_LOCUS33536</name>
</gene>
<dbReference type="EMBL" id="CAUOFW020004202">
    <property type="protein sequence ID" value="CAK9164424.1"/>
    <property type="molecule type" value="Genomic_DNA"/>
</dbReference>
<feature type="non-terminal residue" evidence="2">
    <location>
        <position position="1"/>
    </location>
</feature>